<dbReference type="OrthoDB" id="9758957at2"/>
<keyword evidence="1" id="KW-0812">Transmembrane</keyword>
<accession>A0A2S9QNX5</accession>
<feature type="transmembrane region" description="Helical" evidence="1">
    <location>
        <begin position="341"/>
        <end position="362"/>
    </location>
</feature>
<dbReference type="PROSITE" id="PS51704">
    <property type="entry name" value="GP_PDE"/>
    <property type="match status" value="1"/>
</dbReference>
<proteinExistence type="predicted"/>
<dbReference type="PANTHER" id="PTHR46211:SF8">
    <property type="entry name" value="PHOSPHODIESTERASE"/>
    <property type="match status" value="1"/>
</dbReference>
<dbReference type="Pfam" id="PF10110">
    <property type="entry name" value="GPDPase_memb"/>
    <property type="match status" value="1"/>
</dbReference>
<evidence type="ECO:0000313" key="4">
    <source>
        <dbReference type="Proteomes" id="UP000238650"/>
    </source>
</evidence>
<organism evidence="3 4">
    <name type="scientific">Leucobacter massiliensis</name>
    <dbReference type="NCBI Taxonomy" id="1686285"/>
    <lineage>
        <taxon>Bacteria</taxon>
        <taxon>Bacillati</taxon>
        <taxon>Actinomycetota</taxon>
        <taxon>Actinomycetes</taxon>
        <taxon>Micrococcales</taxon>
        <taxon>Microbacteriaceae</taxon>
        <taxon>Leucobacter</taxon>
    </lineage>
</organism>
<feature type="transmembrane region" description="Helical" evidence="1">
    <location>
        <begin position="269"/>
        <end position="297"/>
    </location>
</feature>
<name>A0A2S9QNX5_9MICO</name>
<feature type="transmembrane region" description="Helical" evidence="1">
    <location>
        <begin position="79"/>
        <end position="110"/>
    </location>
</feature>
<dbReference type="SUPFAM" id="SSF51695">
    <property type="entry name" value="PLC-like phosphodiesterases"/>
    <property type="match status" value="1"/>
</dbReference>
<comment type="caution">
    <text evidence="3">The sequence shown here is derived from an EMBL/GenBank/DDBJ whole genome shotgun (WGS) entry which is preliminary data.</text>
</comment>
<evidence type="ECO:0000313" key="3">
    <source>
        <dbReference type="EMBL" id="PRI11285.1"/>
    </source>
</evidence>
<gene>
    <name evidence="3" type="ORF">B4915_10610</name>
</gene>
<dbReference type="Proteomes" id="UP000238650">
    <property type="component" value="Unassembled WGS sequence"/>
</dbReference>
<sequence length="624" mass="65142">MPTATTGVPRPGIWCEYRELLRESRRLARAGGSRLLALAVLGQLLVLLVAQPVLGWLFREALRAGGMTGLDLGQLRLGGAWPLTAVLIVLIVVLAFWLLALQFTAVVVLLHRPGLSLRGLLGEFGRVSRKLLRPSSAPLLLYLFLLLPLTGFGFTSALTQRIAIPAFITGELLKSTSGGVGLLLFLLVLLLLNVRLSLTVPVFVLTDGRGAARSSWRLTRGLRASVPLVLAIATVIVLAGVAAAALILVSAMPTVLTDLVAPSASPLVAAFSLGAAQAAALLLGACTTVLLGGVLIAHVLRGRDRLTPSTVFATDALPGAAPRLGAEPGAPSPRPSRRRRLVLAAGLLVLALGFGGAATGTMQRLSDAPGTLVLGHRGFSQGGVENTLGGLEAAAAAGADLVEMDVMQTADGGFVAMHDATLGRLADRPDAVKDLSVEQLTALTVHDLQGHEGRIPALADYVTRAAELGMPLLIEIKLGGGETPDHVERLVAELERLDALESNIYHSLDAASVARLKQLRPDLTVGYTMAFAGGGVPETPADFIVVEQWSATRSMLDGARAAGLGFMAWTVNDAAGISEQLRMGADGVITDHPDEALALRGQIAREDGLSGVLIDALTRFVTIP</sequence>
<evidence type="ECO:0000256" key="1">
    <source>
        <dbReference type="SAM" id="Phobius"/>
    </source>
</evidence>
<dbReference type="PANTHER" id="PTHR46211">
    <property type="entry name" value="GLYCEROPHOSPHORYL DIESTER PHOSPHODIESTERASE"/>
    <property type="match status" value="1"/>
</dbReference>
<protein>
    <recommendedName>
        <fullName evidence="2">GP-PDE domain-containing protein</fullName>
    </recommendedName>
</protein>
<dbReference type="InterPro" id="IPR017946">
    <property type="entry name" value="PLC-like_Pdiesterase_TIM-brl"/>
</dbReference>
<dbReference type="InterPro" id="IPR018476">
    <property type="entry name" value="GlyceroP-diester-Pdiesterase_M"/>
</dbReference>
<feature type="transmembrane region" description="Helical" evidence="1">
    <location>
        <begin position="226"/>
        <end position="249"/>
    </location>
</feature>
<reference evidence="3 4" key="1">
    <citation type="journal article" date="2017" name="New Microbes New Infect">
        <title>Genome sequence of 'Leucobacter massiliensis' sp. nov. isolated from human pharynx after travel to the 2014 Hajj.</title>
        <authorList>
            <person name="Leangapichart T."/>
            <person name="Gautret P."/>
            <person name="Nguyen T.T."/>
            <person name="Armstrong N."/>
            <person name="Rolain J.M."/>
        </authorList>
    </citation>
    <scope>NUCLEOTIDE SEQUENCE [LARGE SCALE GENOMIC DNA]</scope>
    <source>
        <strain evidence="3 4">122RC15</strain>
    </source>
</reference>
<dbReference type="GO" id="GO:0006629">
    <property type="term" value="P:lipid metabolic process"/>
    <property type="evidence" value="ECO:0007669"/>
    <property type="project" value="InterPro"/>
</dbReference>
<dbReference type="RefSeq" id="WP_105805734.1">
    <property type="nucleotide sequence ID" value="NZ_MWZD01000017.1"/>
</dbReference>
<dbReference type="Gene3D" id="3.20.20.190">
    <property type="entry name" value="Phosphatidylinositol (PI) phosphodiesterase"/>
    <property type="match status" value="1"/>
</dbReference>
<keyword evidence="1" id="KW-0472">Membrane</keyword>
<dbReference type="Pfam" id="PF03009">
    <property type="entry name" value="GDPD"/>
    <property type="match status" value="1"/>
</dbReference>
<keyword evidence="4" id="KW-1185">Reference proteome</keyword>
<dbReference type="AlphaFoldDB" id="A0A2S9QNX5"/>
<dbReference type="GO" id="GO:0008081">
    <property type="term" value="F:phosphoric diester hydrolase activity"/>
    <property type="evidence" value="ECO:0007669"/>
    <property type="project" value="InterPro"/>
</dbReference>
<feature type="transmembrane region" description="Helical" evidence="1">
    <location>
        <begin position="139"/>
        <end position="159"/>
    </location>
</feature>
<feature type="domain" description="GP-PDE" evidence="2">
    <location>
        <begin position="371"/>
        <end position="600"/>
    </location>
</feature>
<keyword evidence="1" id="KW-1133">Transmembrane helix</keyword>
<dbReference type="InterPro" id="IPR030395">
    <property type="entry name" value="GP_PDE_dom"/>
</dbReference>
<feature type="transmembrane region" description="Helical" evidence="1">
    <location>
        <begin position="179"/>
        <end position="205"/>
    </location>
</feature>
<dbReference type="EMBL" id="MWZD01000017">
    <property type="protein sequence ID" value="PRI11285.1"/>
    <property type="molecule type" value="Genomic_DNA"/>
</dbReference>
<feature type="transmembrane region" description="Helical" evidence="1">
    <location>
        <begin position="35"/>
        <end position="59"/>
    </location>
</feature>
<evidence type="ECO:0000259" key="2">
    <source>
        <dbReference type="PROSITE" id="PS51704"/>
    </source>
</evidence>